<dbReference type="Gene3D" id="3.20.20.140">
    <property type="entry name" value="Metal-dependent hydrolases"/>
    <property type="match status" value="1"/>
</dbReference>
<reference evidence="4 5" key="1">
    <citation type="submission" date="2016-11" db="EMBL/GenBank/DDBJ databases">
        <title>Whole genomes of Flavobacteriaceae.</title>
        <authorList>
            <person name="Stine C."/>
            <person name="Li C."/>
            <person name="Tadesse D."/>
        </authorList>
    </citation>
    <scope>NUCLEOTIDE SEQUENCE [LARGE SCALE GENOMIC DNA]</scope>
    <source>
        <strain evidence="4 5">DSM 15937</strain>
    </source>
</reference>
<dbReference type="PANTHER" id="PTHR21240">
    <property type="entry name" value="2-AMINO-3-CARBOXYLMUCONATE-6-SEMIALDEHYDE DECARBOXYLASE"/>
    <property type="match status" value="1"/>
</dbReference>
<feature type="domain" description="Amidohydrolase-related" evidence="3">
    <location>
        <begin position="121"/>
        <end position="358"/>
    </location>
</feature>
<dbReference type="Proteomes" id="UP000198382">
    <property type="component" value="Unassembled WGS sequence"/>
</dbReference>
<dbReference type="InterPro" id="IPR032465">
    <property type="entry name" value="ACMSD"/>
</dbReference>
<evidence type="ECO:0000313" key="5">
    <source>
        <dbReference type="Proteomes" id="UP000198382"/>
    </source>
</evidence>
<dbReference type="PANTHER" id="PTHR21240:SF28">
    <property type="entry name" value="ISO-OROTATE DECARBOXYLASE (EUROFUNG)"/>
    <property type="match status" value="1"/>
</dbReference>
<gene>
    <name evidence="4" type="ORF">B0A65_22685</name>
</gene>
<evidence type="ECO:0000256" key="2">
    <source>
        <dbReference type="SAM" id="SignalP"/>
    </source>
</evidence>
<evidence type="ECO:0000313" key="4">
    <source>
        <dbReference type="EMBL" id="OXA75083.1"/>
    </source>
</evidence>
<evidence type="ECO:0000259" key="3">
    <source>
        <dbReference type="Pfam" id="PF04909"/>
    </source>
</evidence>
<dbReference type="RefSeq" id="WP_074658172.1">
    <property type="nucleotide sequence ID" value="NZ_MUGV01000055.1"/>
</dbReference>
<proteinExistence type="predicted"/>
<dbReference type="InterPro" id="IPR006680">
    <property type="entry name" value="Amidohydro-rel"/>
</dbReference>
<sequence>MNTIKVQSKLLLIILSFYLQATVVTGQSKAKENGYLYNDSHFHLTNYIQEGITAAKFLEIMGDKVGRSTLFGIPLQQQWSYQNSGKFSPSYYLQTDAPLYYYSFTDAYIAMQYKSLTKEQQDRFDPMIIGFNPADMYAYKHIERVLKTFPGVFTGIGEFSIHKEFVSSKVAGEVASLTNPALDSILDFAGKVGLVVVLHNDMDMPMAKPKTEPAYLTQMKDVLKRHPQTTIIWAHIGLGRIVHPVGYGASPDSEIGQRPPNHIDIVKEILEDPALKHVYFDISWDEVAKYIVATPETIKKSADVMNKYSDRFLFGTDVVAPPDQKFYLAVYDMYAPFWKALTPETSEKIRKGNYERLFDSARKKVREWEKINVKN</sequence>
<feature type="signal peptide" evidence="2">
    <location>
        <begin position="1"/>
        <end position="21"/>
    </location>
</feature>
<dbReference type="SUPFAM" id="SSF51556">
    <property type="entry name" value="Metallo-dependent hydrolases"/>
    <property type="match status" value="1"/>
</dbReference>
<dbReference type="EMBL" id="MUGV01000055">
    <property type="protein sequence ID" value="OXA75083.1"/>
    <property type="molecule type" value="Genomic_DNA"/>
</dbReference>
<evidence type="ECO:0000256" key="1">
    <source>
        <dbReference type="ARBA" id="ARBA00023239"/>
    </source>
</evidence>
<keyword evidence="1" id="KW-0456">Lyase</keyword>
<comment type="caution">
    <text evidence="4">The sequence shown here is derived from an EMBL/GenBank/DDBJ whole genome shotgun (WGS) entry which is preliminary data.</text>
</comment>
<organism evidence="4 5">
    <name type="scientific">Flavobacterium frigidimaris</name>
    <dbReference type="NCBI Taxonomy" id="262320"/>
    <lineage>
        <taxon>Bacteria</taxon>
        <taxon>Pseudomonadati</taxon>
        <taxon>Bacteroidota</taxon>
        <taxon>Flavobacteriia</taxon>
        <taxon>Flavobacteriales</taxon>
        <taxon>Flavobacteriaceae</taxon>
        <taxon>Flavobacterium</taxon>
    </lineage>
</organism>
<keyword evidence="2" id="KW-0732">Signal</keyword>
<dbReference type="InterPro" id="IPR032466">
    <property type="entry name" value="Metal_Hydrolase"/>
</dbReference>
<name>A0ABX4BJ94_FLAFR</name>
<protein>
    <submittedName>
        <fullName evidence="4">Amidohydrolase</fullName>
    </submittedName>
</protein>
<accession>A0ABX4BJ94</accession>
<keyword evidence="5" id="KW-1185">Reference proteome</keyword>
<dbReference type="Pfam" id="PF04909">
    <property type="entry name" value="Amidohydro_2"/>
    <property type="match status" value="1"/>
</dbReference>
<feature type="chain" id="PRO_5046011700" evidence="2">
    <location>
        <begin position="22"/>
        <end position="375"/>
    </location>
</feature>